<comment type="caution">
    <text evidence="1">The sequence shown here is derived from an EMBL/GenBank/DDBJ whole genome shotgun (WGS) entry which is preliminary data.</text>
</comment>
<gene>
    <name evidence="1" type="ORF">FE784_28095</name>
</gene>
<organism evidence="1 2">
    <name type="scientific">Paenibacillus hemerocallicola</name>
    <dbReference type="NCBI Taxonomy" id="1172614"/>
    <lineage>
        <taxon>Bacteria</taxon>
        <taxon>Bacillati</taxon>
        <taxon>Bacillota</taxon>
        <taxon>Bacilli</taxon>
        <taxon>Bacillales</taxon>
        <taxon>Paenibacillaceae</taxon>
        <taxon>Paenibacillus</taxon>
    </lineage>
</organism>
<proteinExistence type="predicted"/>
<dbReference type="OrthoDB" id="1648298at2"/>
<dbReference type="InterPro" id="IPR025063">
    <property type="entry name" value="DUF4004"/>
</dbReference>
<dbReference type="Proteomes" id="UP000307943">
    <property type="component" value="Unassembled WGS sequence"/>
</dbReference>
<dbReference type="AlphaFoldDB" id="A0A5C4T1G1"/>
<keyword evidence="2" id="KW-1185">Reference proteome</keyword>
<reference evidence="1 2" key="1">
    <citation type="submission" date="2019-05" db="EMBL/GenBank/DDBJ databases">
        <title>We sequenced the genome of Paenibacillus hemerocallicola KCTC 33185 for further insight into its adaptation and study the phylogeny of Paenibacillus.</title>
        <authorList>
            <person name="Narsing Rao M.P."/>
        </authorList>
    </citation>
    <scope>NUCLEOTIDE SEQUENCE [LARGE SCALE GENOMIC DNA]</scope>
    <source>
        <strain evidence="1 2">KCTC 33185</strain>
    </source>
</reference>
<protein>
    <submittedName>
        <fullName evidence="1">DUF4004 family protein</fullName>
    </submittedName>
</protein>
<accession>A0A5C4T1G1</accession>
<evidence type="ECO:0000313" key="2">
    <source>
        <dbReference type="Proteomes" id="UP000307943"/>
    </source>
</evidence>
<evidence type="ECO:0000313" key="1">
    <source>
        <dbReference type="EMBL" id="TNJ62891.1"/>
    </source>
</evidence>
<sequence length="218" mass="24846">MLHSISSGGVEVEQELISKKELLELTGISYGQLYRWKRKNLIPEEWFVRKSTYTGQETFFPRQSILARIDKIKNMKDDLSLDELADVFSPVADGLSMTKQELMQRNIVSSTSIELYGKTFQDGPLLPFNRILHVYLLDKLLQSGEINLDEGNMMLRTIQENEAKFENKNWSLVFIRKMGVSSVLMIAATAEYAFDSGTKIVARISIASASEELKLRIN</sequence>
<name>A0A5C4T1G1_9BACL</name>
<dbReference type="Pfam" id="PF13171">
    <property type="entry name" value="DUF4004"/>
    <property type="match status" value="1"/>
</dbReference>
<dbReference type="EMBL" id="VDCQ01000051">
    <property type="protein sequence ID" value="TNJ62891.1"/>
    <property type="molecule type" value="Genomic_DNA"/>
</dbReference>